<dbReference type="EMBL" id="JBHMCF010000003">
    <property type="protein sequence ID" value="MFB9468682.1"/>
    <property type="molecule type" value="Genomic_DNA"/>
</dbReference>
<dbReference type="InterPro" id="IPR019606">
    <property type="entry name" value="GerMN"/>
</dbReference>
<organism evidence="3 4">
    <name type="scientific">Nonomuraea salmonea</name>
    <dbReference type="NCBI Taxonomy" id="46181"/>
    <lineage>
        <taxon>Bacteria</taxon>
        <taxon>Bacillati</taxon>
        <taxon>Actinomycetota</taxon>
        <taxon>Actinomycetes</taxon>
        <taxon>Streptosporangiales</taxon>
        <taxon>Streptosporangiaceae</taxon>
        <taxon>Nonomuraea</taxon>
    </lineage>
</organism>
<feature type="domain" description="GerMN" evidence="2">
    <location>
        <begin position="214"/>
        <end position="304"/>
    </location>
</feature>
<dbReference type="SMART" id="SM00909">
    <property type="entry name" value="Germane"/>
    <property type="match status" value="1"/>
</dbReference>
<reference evidence="3 4" key="1">
    <citation type="submission" date="2024-09" db="EMBL/GenBank/DDBJ databases">
        <authorList>
            <person name="Sun Q."/>
            <person name="Mori K."/>
        </authorList>
    </citation>
    <scope>NUCLEOTIDE SEQUENCE [LARGE SCALE GENOMIC DNA]</scope>
    <source>
        <strain evidence="3 4">JCM 3324</strain>
    </source>
</reference>
<evidence type="ECO:0000259" key="2">
    <source>
        <dbReference type="SMART" id="SM00909"/>
    </source>
</evidence>
<keyword evidence="4" id="KW-1185">Reference proteome</keyword>
<dbReference type="Proteomes" id="UP001589568">
    <property type="component" value="Unassembled WGS sequence"/>
</dbReference>
<dbReference type="InterPro" id="IPR059026">
    <property type="entry name" value="LpqB_N"/>
</dbReference>
<comment type="caution">
    <text evidence="3">The sequence shown here is derived from an EMBL/GenBank/DDBJ whole genome shotgun (WGS) entry which is preliminary data.</text>
</comment>
<evidence type="ECO:0000313" key="3">
    <source>
        <dbReference type="EMBL" id="MFB9468682.1"/>
    </source>
</evidence>
<dbReference type="RefSeq" id="WP_364365320.1">
    <property type="nucleotide sequence ID" value="NZ_JBHMCF010000003.1"/>
</dbReference>
<feature type="chain" id="PRO_5046555125" evidence="1">
    <location>
        <begin position="21"/>
        <end position="578"/>
    </location>
</feature>
<feature type="signal peptide" evidence="1">
    <location>
        <begin position="1"/>
        <end position="20"/>
    </location>
</feature>
<protein>
    <submittedName>
        <fullName evidence="3">LpqB family beta-propeller domain-containing protein</fullName>
    </submittedName>
</protein>
<keyword evidence="1" id="KW-0732">Signal</keyword>
<accession>A0ABV5NEJ2</accession>
<dbReference type="PROSITE" id="PS51257">
    <property type="entry name" value="PROKAR_LIPOPROTEIN"/>
    <property type="match status" value="1"/>
</dbReference>
<dbReference type="InterPro" id="IPR018910">
    <property type="entry name" value="LpqB_C"/>
</dbReference>
<evidence type="ECO:0000256" key="1">
    <source>
        <dbReference type="SAM" id="SignalP"/>
    </source>
</evidence>
<evidence type="ECO:0000313" key="4">
    <source>
        <dbReference type="Proteomes" id="UP001589568"/>
    </source>
</evidence>
<dbReference type="SUPFAM" id="SSF69322">
    <property type="entry name" value="Tricorn protease domain 2"/>
    <property type="match status" value="1"/>
</dbReference>
<gene>
    <name evidence="3" type="ORF">ACFFR3_04150</name>
</gene>
<dbReference type="Pfam" id="PF10646">
    <property type="entry name" value="Germane"/>
    <property type="match status" value="1"/>
</dbReference>
<name>A0ABV5NEJ2_9ACTN</name>
<dbReference type="Pfam" id="PF10647">
    <property type="entry name" value="Gmad1"/>
    <property type="match status" value="1"/>
</dbReference>
<sequence>MTRTRRLAAMALLAVVAVLAGSGCSVIPVSGPYTVNDEGAGDPLTKPFQRMIAIGPQRAWGPMETFRGLQSAMAAYPEDPAVLQQYLTPQARQKWSAAGPVTVIEDLYEVVPPASIDGTEPTMKITVKGRWVAQINEDDSYKPTAGPWSQDFELVRDPGGGFRVNSLPQGLLLTAADVARAYRPTNLYYLGRDGQPPLVVDRVRLRLKTTETYAQTVLKRLLKPPTEALRGAVTTGFPPGSAIESIRSGEERVVINLSGDFDVLDLSAEDALRAQIRHSLNNNEIAKGRILEVQVDGEPYITDRPNTEDSWLGDGGERAYYVSRGALHYLGQDGAAGAVAGAAGEQRDGYSDFAVSKDAGGVSVAARTSTGVSVAGLSPDGRWQQVIQGADLTPPTWRRDGTLWTYDRKNADLLRYDPKSGRGPDIVPTPKQLVGLNITGLRIARDGVRVVVTIDDETVQIGALIGEGGGVELGNLQSLTTTEGSDQITDVAWADDLRLLVLVESKAGQILNEINVGDGQTSGVPLKDRVTSLAALNDRILAAVGSGGDAKILELNQDRQTWTAKIESDAAEPLFPLG</sequence>
<dbReference type="Pfam" id="PF25976">
    <property type="entry name" value="LpqB_N"/>
    <property type="match status" value="1"/>
</dbReference>
<proteinExistence type="predicted"/>